<dbReference type="Pfam" id="PF13644">
    <property type="entry name" value="DKNYY"/>
    <property type="match status" value="2"/>
</dbReference>
<organism evidence="1 2">
    <name type="scientific">Pedobacter changchengzhani</name>
    <dbReference type="NCBI Taxonomy" id="2529274"/>
    <lineage>
        <taxon>Bacteria</taxon>
        <taxon>Pseudomonadati</taxon>
        <taxon>Bacteroidota</taxon>
        <taxon>Sphingobacteriia</taxon>
        <taxon>Sphingobacteriales</taxon>
        <taxon>Sphingobacteriaceae</taxon>
        <taxon>Pedobacter</taxon>
    </lineage>
</organism>
<dbReference type="EMBL" id="SJCY01000004">
    <property type="protein sequence ID" value="TDG36407.1"/>
    <property type="molecule type" value="Genomic_DNA"/>
</dbReference>
<proteinExistence type="predicted"/>
<evidence type="ECO:0000313" key="2">
    <source>
        <dbReference type="Proteomes" id="UP000295668"/>
    </source>
</evidence>
<dbReference type="AlphaFoldDB" id="A0A4R5MKZ0"/>
<name>A0A4R5MKZ0_9SPHI</name>
<dbReference type="PROSITE" id="PS51257">
    <property type="entry name" value="PROKAR_LIPOPROTEIN"/>
    <property type="match status" value="1"/>
</dbReference>
<accession>A0A4R5MKZ0</accession>
<dbReference type="OrthoDB" id="1157940at2"/>
<dbReference type="Proteomes" id="UP000295668">
    <property type="component" value="Unassembled WGS sequence"/>
</dbReference>
<evidence type="ECO:0000313" key="1">
    <source>
        <dbReference type="EMBL" id="TDG36407.1"/>
    </source>
</evidence>
<gene>
    <name evidence="1" type="ORF">EZJ43_07770</name>
</gene>
<reference evidence="1 2" key="1">
    <citation type="submission" date="2019-02" db="EMBL/GenBank/DDBJ databases">
        <title>Pedobacter sp. nov., a novel speices isolated from soil of pinguins habitat in Antarcitica.</title>
        <authorList>
            <person name="He R.-H."/>
        </authorList>
    </citation>
    <scope>NUCLEOTIDE SEQUENCE [LARGE SCALE GENOMIC DNA]</scope>
    <source>
        <strain evidence="1 2">E01020</strain>
    </source>
</reference>
<dbReference type="InterPro" id="IPR027375">
    <property type="entry name" value="DKNYY"/>
</dbReference>
<sequence length="347" mass="40704">MKSNYILFCLTSIFLLTSCNKGGLVDKSKPKSRYYYSLFKKNIWYRHSTAPDVSQLWDYDWIKVTADAKTFVVLENGFAKDKNHIFWGTNSIDNVDYATFKSEKNYILKDKNHVYLTVYGGKLKILEGANPATYKTITLNNDEHDALNYYWKKDDKHYFLRDTVADVDHATFNLITPYIYYDKNYIYHYEYNKGLMKMPNRNPLNSKYFVLSGDVIRTDKYFYFYGEIGTNVDGILEFPIVNPASVKMYCYKDYFTIDGVVYFDGTKIQNADVASFDTFEKEHAVWFAKDKNHVYQGVNIIPGANPKTVTYNKEKNTIEEGDYIWKWSETQVKKLIKTKKSVKNSQQ</sequence>
<comment type="caution">
    <text evidence="1">The sequence shown here is derived from an EMBL/GenBank/DDBJ whole genome shotgun (WGS) entry which is preliminary data.</text>
</comment>
<dbReference type="RefSeq" id="WP_133262136.1">
    <property type="nucleotide sequence ID" value="NZ_SJCY01000004.1"/>
</dbReference>
<keyword evidence="2" id="KW-1185">Reference proteome</keyword>
<protein>
    <recommendedName>
        <fullName evidence="3">DKNYY family protein</fullName>
    </recommendedName>
</protein>
<evidence type="ECO:0008006" key="3">
    <source>
        <dbReference type="Google" id="ProtNLM"/>
    </source>
</evidence>